<comment type="caution">
    <text evidence="9">The sequence shown here is derived from an EMBL/GenBank/DDBJ whole genome shotgun (WGS) entry which is preliminary data.</text>
</comment>
<dbReference type="InterPro" id="IPR000028">
    <property type="entry name" value="Chloroperoxidase"/>
</dbReference>
<proteinExistence type="inferred from homology"/>
<keyword evidence="3" id="KW-0349">Heme</keyword>
<dbReference type="GO" id="GO:0046872">
    <property type="term" value="F:metal ion binding"/>
    <property type="evidence" value="ECO:0007669"/>
    <property type="project" value="UniProtKB-KW"/>
</dbReference>
<comment type="cofactor">
    <cofactor evidence="1">
        <name>heme b</name>
        <dbReference type="ChEBI" id="CHEBI:60344"/>
    </cofactor>
</comment>
<keyword evidence="5" id="KW-0560">Oxidoreductase</keyword>
<dbReference type="InterPro" id="IPR036851">
    <property type="entry name" value="Chloroperoxidase-like_sf"/>
</dbReference>
<comment type="similarity">
    <text evidence="7">Belongs to the chloroperoxidase family.</text>
</comment>
<gene>
    <name evidence="9" type="ORF">CROQUDRAFT_654963</name>
</gene>
<evidence type="ECO:0000256" key="3">
    <source>
        <dbReference type="ARBA" id="ARBA00022617"/>
    </source>
</evidence>
<reference evidence="9" key="1">
    <citation type="submission" date="2013-11" db="EMBL/GenBank/DDBJ databases">
        <title>Genome sequence of the fusiform rust pathogen reveals effectors for host alternation and coevolution with pine.</title>
        <authorList>
            <consortium name="DOE Joint Genome Institute"/>
            <person name="Smith K."/>
            <person name="Pendleton A."/>
            <person name="Kubisiak T."/>
            <person name="Anderson C."/>
            <person name="Salamov A."/>
            <person name="Aerts A."/>
            <person name="Riley R."/>
            <person name="Clum A."/>
            <person name="Lindquist E."/>
            <person name="Ence D."/>
            <person name="Campbell M."/>
            <person name="Kronenberg Z."/>
            <person name="Feau N."/>
            <person name="Dhillon B."/>
            <person name="Hamelin R."/>
            <person name="Burleigh J."/>
            <person name="Smith J."/>
            <person name="Yandell M."/>
            <person name="Nelson C."/>
            <person name="Grigoriev I."/>
            <person name="Davis J."/>
        </authorList>
    </citation>
    <scope>NUCLEOTIDE SEQUENCE</scope>
    <source>
        <strain evidence="9">G11</strain>
    </source>
</reference>
<keyword evidence="6" id="KW-0408">Iron</keyword>
<evidence type="ECO:0000256" key="7">
    <source>
        <dbReference type="ARBA" id="ARBA00025795"/>
    </source>
</evidence>
<dbReference type="PANTHER" id="PTHR33577">
    <property type="entry name" value="STERIGMATOCYSTIN BIOSYNTHESIS PEROXIDASE STCC-RELATED"/>
    <property type="match status" value="1"/>
</dbReference>
<evidence type="ECO:0000256" key="2">
    <source>
        <dbReference type="ARBA" id="ARBA00022559"/>
    </source>
</evidence>
<evidence type="ECO:0000256" key="6">
    <source>
        <dbReference type="ARBA" id="ARBA00023004"/>
    </source>
</evidence>
<sequence length="293" mass="32245">MYGMQEMLGFAADLALSVTILGLKTSIDLTTMKMSIGQTDPRTDGPLSELFGTAPGLSSHEAHNKFEVDGSFSRIDAYWANGNTDHFTSDHWKKYRQLAVDQFGGLMTMDFVGVGRSMQYNECRNTNPECQWTLVEQVHSYAAQGFVSSTMASADEDGNPSPPDIKSLETFFGIVEGPNGTYSRTHGKLPAGPDGHWYRRATPLTFLEAFGSLTETFLVHPTPFGRNNGDLGNWDADLTNLQNVEEANVLCYVLQRTRDPKDSRYASNSVVNAALGVLLHNSLQPLFSQLSCP</sequence>
<organism evidence="9 10">
    <name type="scientific">Cronartium quercuum f. sp. fusiforme G11</name>
    <dbReference type="NCBI Taxonomy" id="708437"/>
    <lineage>
        <taxon>Eukaryota</taxon>
        <taxon>Fungi</taxon>
        <taxon>Dikarya</taxon>
        <taxon>Basidiomycota</taxon>
        <taxon>Pucciniomycotina</taxon>
        <taxon>Pucciniomycetes</taxon>
        <taxon>Pucciniales</taxon>
        <taxon>Coleosporiaceae</taxon>
        <taxon>Cronartium</taxon>
    </lineage>
</organism>
<dbReference type="GO" id="GO:0004601">
    <property type="term" value="F:peroxidase activity"/>
    <property type="evidence" value="ECO:0007669"/>
    <property type="project" value="UniProtKB-KW"/>
</dbReference>
<dbReference type="Gene3D" id="1.10.489.10">
    <property type="entry name" value="Chloroperoxidase-like"/>
    <property type="match status" value="1"/>
</dbReference>
<dbReference type="PANTHER" id="PTHR33577:SF15">
    <property type="entry name" value="HEME HALOPEROXIDASE FAMILY PROFILE DOMAIN-CONTAINING PROTEIN"/>
    <property type="match status" value="1"/>
</dbReference>
<dbReference type="Proteomes" id="UP000886653">
    <property type="component" value="Unassembled WGS sequence"/>
</dbReference>
<dbReference type="PROSITE" id="PS51405">
    <property type="entry name" value="HEME_HALOPEROXIDASE"/>
    <property type="match status" value="1"/>
</dbReference>
<feature type="domain" description="Heme haloperoxidase family profile" evidence="8">
    <location>
        <begin position="1"/>
        <end position="211"/>
    </location>
</feature>
<dbReference type="EMBL" id="MU167237">
    <property type="protein sequence ID" value="KAG0148448.1"/>
    <property type="molecule type" value="Genomic_DNA"/>
</dbReference>
<protein>
    <recommendedName>
        <fullName evidence="8">Heme haloperoxidase family profile domain-containing protein</fullName>
    </recommendedName>
</protein>
<keyword evidence="10" id="KW-1185">Reference proteome</keyword>
<dbReference type="AlphaFoldDB" id="A0A9P6TF62"/>
<evidence type="ECO:0000256" key="5">
    <source>
        <dbReference type="ARBA" id="ARBA00023002"/>
    </source>
</evidence>
<keyword evidence="4" id="KW-0479">Metal-binding</keyword>
<accession>A0A9P6TF62</accession>
<dbReference type="OrthoDB" id="2542103at2759"/>
<name>A0A9P6TF62_9BASI</name>
<dbReference type="Pfam" id="PF01328">
    <property type="entry name" value="Peroxidase_2"/>
    <property type="match status" value="1"/>
</dbReference>
<evidence type="ECO:0000256" key="4">
    <source>
        <dbReference type="ARBA" id="ARBA00022723"/>
    </source>
</evidence>
<keyword evidence="2" id="KW-0575">Peroxidase</keyword>
<evidence type="ECO:0000313" key="10">
    <source>
        <dbReference type="Proteomes" id="UP000886653"/>
    </source>
</evidence>
<evidence type="ECO:0000256" key="1">
    <source>
        <dbReference type="ARBA" id="ARBA00001970"/>
    </source>
</evidence>
<evidence type="ECO:0000259" key="8">
    <source>
        <dbReference type="PROSITE" id="PS51405"/>
    </source>
</evidence>
<evidence type="ECO:0000313" key="9">
    <source>
        <dbReference type="EMBL" id="KAG0148448.1"/>
    </source>
</evidence>